<dbReference type="eggNOG" id="COG1408">
    <property type="taxonomic scope" value="Bacteria"/>
</dbReference>
<evidence type="ECO:0000256" key="1">
    <source>
        <dbReference type="SAM" id="MobiDB-lite"/>
    </source>
</evidence>
<dbReference type="InterPro" id="IPR004843">
    <property type="entry name" value="Calcineurin-like_PHP"/>
</dbReference>
<keyword evidence="5" id="KW-1185">Reference proteome</keyword>
<dbReference type="Proteomes" id="UP000007881">
    <property type="component" value="Chromosome"/>
</dbReference>
<sequence>MPVFVIAILSAVLGCSALWWLLADRLVAGRRARLAVAAYGMFQLVLVFGVLAARAAGFTLPAWAHGFALAWTLILLAPAVFLLAVALALRGLRGRGETPEPGRRALLGAVVAGPPVLAAVGTAVGLVQSRGFVARERELAVPGLPPALEGLRVVHVSDTHVGAFTRGPVLDRIAAAVNGFGADLVCFTGDLVNAEHEDIAAGCKLLSACRSRHGVFAVEGNHDLFEGAYAFRREVRGRGVDLLVDEGRALTIRGVPVDLLGLRWAADRELDDAFEATVRGFARRPGAFCICLAHHPHAFDTAAAAGVPLTLTGHTHGGQLMLPGGVGPGPLMYRYWSGVYEKTEPAPGALAVVSNGSGNWFPLRTFAPAEVVCLVLRARGPAGHRASLVPGPGRGSNARGRATASGSPDLSPRTVL</sequence>
<dbReference type="GO" id="GO:0016787">
    <property type="term" value="F:hydrolase activity"/>
    <property type="evidence" value="ECO:0007669"/>
    <property type="project" value="UniProtKB-KW"/>
</dbReference>
<keyword evidence="4" id="KW-0378">Hydrolase</keyword>
<evidence type="ECO:0000259" key="3">
    <source>
        <dbReference type="Pfam" id="PF00149"/>
    </source>
</evidence>
<dbReference type="InterPro" id="IPR029052">
    <property type="entry name" value="Metallo-depent_PP-like"/>
</dbReference>
<dbReference type="Gene3D" id="3.60.21.10">
    <property type="match status" value="1"/>
</dbReference>
<name>I0IGF5_PHYMF</name>
<feature type="region of interest" description="Disordered" evidence="1">
    <location>
        <begin position="384"/>
        <end position="416"/>
    </location>
</feature>
<keyword evidence="2" id="KW-0812">Transmembrane</keyword>
<dbReference type="Pfam" id="PF00149">
    <property type="entry name" value="Metallophos"/>
    <property type="match status" value="1"/>
</dbReference>
<protein>
    <submittedName>
        <fullName evidence="4">Putative hydrolase</fullName>
    </submittedName>
</protein>
<dbReference type="RefSeq" id="WP_014437561.1">
    <property type="nucleotide sequence ID" value="NC_017080.1"/>
</dbReference>
<dbReference type="AlphaFoldDB" id="I0IGF5"/>
<feature type="transmembrane region" description="Helical" evidence="2">
    <location>
        <begin position="68"/>
        <end position="92"/>
    </location>
</feature>
<dbReference type="SUPFAM" id="SSF56300">
    <property type="entry name" value="Metallo-dependent phosphatases"/>
    <property type="match status" value="1"/>
</dbReference>
<evidence type="ECO:0000313" key="4">
    <source>
        <dbReference type="EMBL" id="BAM04343.1"/>
    </source>
</evidence>
<dbReference type="InterPro" id="IPR051158">
    <property type="entry name" value="Metallophosphoesterase_sf"/>
</dbReference>
<dbReference type="PANTHER" id="PTHR31302:SF0">
    <property type="entry name" value="TRANSMEMBRANE PROTEIN WITH METALLOPHOSPHOESTERASE DOMAIN"/>
    <property type="match status" value="1"/>
</dbReference>
<gene>
    <name evidence="4" type="ordered locus">PSMK_21840</name>
</gene>
<reference evidence="4 5" key="1">
    <citation type="submission" date="2012-02" db="EMBL/GenBank/DDBJ databases">
        <title>Complete genome sequence of Phycisphaera mikurensis NBRC 102666.</title>
        <authorList>
            <person name="Ankai A."/>
            <person name="Hosoyama A."/>
            <person name="Terui Y."/>
            <person name="Sekine M."/>
            <person name="Fukai R."/>
            <person name="Kato Y."/>
            <person name="Nakamura S."/>
            <person name="Yamada-Narita S."/>
            <person name="Kawakoshi A."/>
            <person name="Fukunaga Y."/>
            <person name="Yamazaki S."/>
            <person name="Fujita N."/>
        </authorList>
    </citation>
    <scope>NUCLEOTIDE SEQUENCE [LARGE SCALE GENOMIC DNA]</scope>
    <source>
        <strain evidence="5">NBRC 102666 / KCTC 22515 / FYK2301M01</strain>
    </source>
</reference>
<feature type="transmembrane region" description="Helical" evidence="2">
    <location>
        <begin position="104"/>
        <end position="127"/>
    </location>
</feature>
<dbReference type="KEGG" id="phm:PSMK_21840"/>
<evidence type="ECO:0000256" key="2">
    <source>
        <dbReference type="SAM" id="Phobius"/>
    </source>
</evidence>
<evidence type="ECO:0000313" key="5">
    <source>
        <dbReference type="Proteomes" id="UP000007881"/>
    </source>
</evidence>
<dbReference type="EMBL" id="AP012338">
    <property type="protein sequence ID" value="BAM04343.1"/>
    <property type="molecule type" value="Genomic_DNA"/>
</dbReference>
<organism evidence="4 5">
    <name type="scientific">Phycisphaera mikurensis (strain NBRC 102666 / KCTC 22515 / FYK2301M01)</name>
    <dbReference type="NCBI Taxonomy" id="1142394"/>
    <lineage>
        <taxon>Bacteria</taxon>
        <taxon>Pseudomonadati</taxon>
        <taxon>Planctomycetota</taxon>
        <taxon>Phycisphaerae</taxon>
        <taxon>Phycisphaerales</taxon>
        <taxon>Phycisphaeraceae</taxon>
        <taxon>Phycisphaera</taxon>
    </lineage>
</organism>
<dbReference type="PANTHER" id="PTHR31302">
    <property type="entry name" value="TRANSMEMBRANE PROTEIN WITH METALLOPHOSPHOESTERASE DOMAIN-RELATED"/>
    <property type="match status" value="1"/>
</dbReference>
<proteinExistence type="predicted"/>
<feature type="domain" description="Calcineurin-like phosphoesterase" evidence="3">
    <location>
        <begin position="151"/>
        <end position="317"/>
    </location>
</feature>
<dbReference type="STRING" id="1142394.PSMK_21840"/>
<dbReference type="HOGENOM" id="CLU_025443_5_3_0"/>
<feature type="transmembrane region" description="Helical" evidence="2">
    <location>
        <begin position="34"/>
        <end position="56"/>
    </location>
</feature>
<keyword evidence="2" id="KW-1133">Transmembrane helix</keyword>
<keyword evidence="2" id="KW-0472">Membrane</keyword>
<accession>I0IGF5</accession>
<feature type="transmembrane region" description="Helical" evidence="2">
    <location>
        <begin position="6"/>
        <end position="22"/>
    </location>
</feature>
<dbReference type="OrthoDB" id="9780884at2"/>